<proteinExistence type="predicted"/>
<keyword evidence="1" id="KW-0472">Membrane</keyword>
<keyword evidence="1" id="KW-1133">Transmembrane helix</keyword>
<keyword evidence="1" id="KW-0812">Transmembrane</keyword>
<dbReference type="InParanoid" id="A0A061FQP3"/>
<dbReference type="EMBL" id="CM001888">
    <property type="protein sequence ID" value="EOY19193.1"/>
    <property type="molecule type" value="Genomic_DNA"/>
</dbReference>
<dbReference type="Gramene" id="EOY19193">
    <property type="protein sequence ID" value="EOY19193"/>
    <property type="gene ID" value="TCM_044106"/>
</dbReference>
<evidence type="ECO:0000313" key="3">
    <source>
        <dbReference type="Proteomes" id="UP000026915"/>
    </source>
</evidence>
<accession>A0A061FQP3</accession>
<dbReference type="AlphaFoldDB" id="A0A061FQP3"/>
<dbReference type="HOGENOM" id="CLU_2780956_0_0_1"/>
<gene>
    <name evidence="2" type="ORF">TCM_044106</name>
</gene>
<evidence type="ECO:0000313" key="2">
    <source>
        <dbReference type="EMBL" id="EOY19193.1"/>
    </source>
</evidence>
<evidence type="ECO:0000256" key="1">
    <source>
        <dbReference type="SAM" id="Phobius"/>
    </source>
</evidence>
<organism evidence="2 3">
    <name type="scientific">Theobroma cacao</name>
    <name type="common">Cacao</name>
    <name type="synonym">Cocoa</name>
    <dbReference type="NCBI Taxonomy" id="3641"/>
    <lineage>
        <taxon>Eukaryota</taxon>
        <taxon>Viridiplantae</taxon>
        <taxon>Streptophyta</taxon>
        <taxon>Embryophyta</taxon>
        <taxon>Tracheophyta</taxon>
        <taxon>Spermatophyta</taxon>
        <taxon>Magnoliopsida</taxon>
        <taxon>eudicotyledons</taxon>
        <taxon>Gunneridae</taxon>
        <taxon>Pentapetalae</taxon>
        <taxon>rosids</taxon>
        <taxon>malvids</taxon>
        <taxon>Malvales</taxon>
        <taxon>Malvaceae</taxon>
        <taxon>Byttnerioideae</taxon>
        <taxon>Theobroma</taxon>
    </lineage>
</organism>
<feature type="transmembrane region" description="Helical" evidence="1">
    <location>
        <begin position="12"/>
        <end position="30"/>
    </location>
</feature>
<reference evidence="2 3" key="1">
    <citation type="journal article" date="2013" name="Genome Biol.">
        <title>The genome sequence of the most widely cultivated cacao type and its use to identify candidate genes regulating pod color.</title>
        <authorList>
            <person name="Motamayor J.C."/>
            <person name="Mockaitis K."/>
            <person name="Schmutz J."/>
            <person name="Haiminen N."/>
            <person name="Iii D.L."/>
            <person name="Cornejo O."/>
            <person name="Findley S.D."/>
            <person name="Zheng P."/>
            <person name="Utro F."/>
            <person name="Royaert S."/>
            <person name="Saski C."/>
            <person name="Jenkins J."/>
            <person name="Podicheti R."/>
            <person name="Zhao M."/>
            <person name="Scheffler B.E."/>
            <person name="Stack J.C."/>
            <person name="Feltus F.A."/>
            <person name="Mustiga G.M."/>
            <person name="Amores F."/>
            <person name="Phillips W."/>
            <person name="Marelli J.P."/>
            <person name="May G.D."/>
            <person name="Shapiro H."/>
            <person name="Ma J."/>
            <person name="Bustamante C.D."/>
            <person name="Schnell R.J."/>
            <person name="Main D."/>
            <person name="Gilbert D."/>
            <person name="Parida L."/>
            <person name="Kuhn D.N."/>
        </authorList>
    </citation>
    <scope>NUCLEOTIDE SEQUENCE [LARGE SCALE GENOMIC DNA]</scope>
    <source>
        <strain evidence="3">cv. Matina 1-6</strain>
    </source>
</reference>
<dbReference type="Proteomes" id="UP000026915">
    <property type="component" value="Chromosome 10"/>
</dbReference>
<keyword evidence="3" id="KW-1185">Reference proteome</keyword>
<sequence length="69" mass="7811">MDPLPHNNNPRVLLYWIPIAMVVSMMLADIEESSSSNRAHPRVSLHPITCGLATYTYHKSWPSPRLIAL</sequence>
<name>A0A061FQP3_THECC</name>
<protein>
    <submittedName>
        <fullName evidence="2">Uncharacterized protein</fullName>
    </submittedName>
</protein>